<keyword evidence="4 8" id="KW-0418">Kinase</keyword>
<dbReference type="SUPFAM" id="SSF53613">
    <property type="entry name" value="Ribokinase-like"/>
    <property type="match status" value="1"/>
</dbReference>
<dbReference type="GO" id="GO:0009024">
    <property type="term" value="F:tagatose-6-phosphate kinase activity"/>
    <property type="evidence" value="ECO:0007669"/>
    <property type="project" value="UniProtKB-EC"/>
</dbReference>
<feature type="domain" description="Carbohydrate kinase PfkB" evidence="7">
    <location>
        <begin position="14"/>
        <end position="295"/>
    </location>
</feature>
<dbReference type="UniPathway" id="UPA00704">
    <property type="reaction ID" value="UER00715"/>
</dbReference>
<protein>
    <recommendedName>
        <fullName evidence="6">Tagatose-6-phosphate kinase</fullName>
        <ecNumber evidence="6">2.7.1.144</ecNumber>
    </recommendedName>
</protein>
<comment type="similarity">
    <text evidence="1">Belongs to the carbohydrate kinase pfkB family.</text>
</comment>
<comment type="catalytic activity">
    <reaction evidence="6">
        <text>D-tagatofuranose 6-phosphate + ATP = D-tagatofuranose 1,6-bisphosphate + ADP + H(+)</text>
        <dbReference type="Rhea" id="RHEA:12420"/>
        <dbReference type="ChEBI" id="CHEBI:15378"/>
        <dbReference type="ChEBI" id="CHEBI:30616"/>
        <dbReference type="ChEBI" id="CHEBI:58694"/>
        <dbReference type="ChEBI" id="CHEBI:58695"/>
        <dbReference type="ChEBI" id="CHEBI:456216"/>
        <dbReference type="EC" id="2.7.1.144"/>
    </reaction>
</comment>
<keyword evidence="5 6" id="KW-0067">ATP-binding</keyword>
<accession>R2S607</accession>
<dbReference type="InterPro" id="IPR029056">
    <property type="entry name" value="Ribokinase-like"/>
</dbReference>
<dbReference type="HOGENOM" id="CLU_050013_0_2_9"/>
<name>R2S607_9ENTE</name>
<evidence type="ECO:0000313" key="9">
    <source>
        <dbReference type="Proteomes" id="UP000013782"/>
    </source>
</evidence>
<keyword evidence="3 6" id="KW-0547">Nucleotide-binding</keyword>
<keyword evidence="9" id="KW-1185">Reference proteome</keyword>
<dbReference type="GO" id="GO:0005524">
    <property type="term" value="F:ATP binding"/>
    <property type="evidence" value="ECO:0007669"/>
    <property type="project" value="UniProtKB-KW"/>
</dbReference>
<keyword evidence="6" id="KW-0423">Lactose metabolism</keyword>
<comment type="caution">
    <text evidence="8">The sequence shown here is derived from an EMBL/GenBank/DDBJ whole genome shotgun (WGS) entry which is preliminary data.</text>
</comment>
<dbReference type="NCBIfam" id="TIGR03168">
    <property type="entry name" value="1-PFK"/>
    <property type="match status" value="1"/>
</dbReference>
<sequence>MIVTITMNPSMDFAYFIDHFTLGGMNRFQTPTKSVGGKGVNAGRTAAMSGSKVLLTGFLGGDFGTLVNKYLQQENLFELDMLQADGETRNAITIMHDDNTHTEIVESGPKISDNEAFQLLEKVVHRNEQEPVDLICISGSVNSDNQQLYLEMLTYIREKIGKHIPVFMDVSGEQLKALLKSTSYKPNFIKPNVHELGEILNKNILTKEQARRELNHPYFEGIDYIMISCGSEGALCKAKDSFYDITIPKINITNTTGSGDASVGGFAHAIEKNYKLEEALKYSMACGMSNAQHGEVGVIDVDHVKQFVQDIQVQAI</sequence>
<gene>
    <name evidence="8" type="ORF">UAU_03454</name>
</gene>
<dbReference type="AlphaFoldDB" id="R2S607"/>
<dbReference type="PIRSF" id="PIRSF000535">
    <property type="entry name" value="1PFK/6PFK/LacC"/>
    <property type="match status" value="1"/>
</dbReference>
<dbReference type="PANTHER" id="PTHR46566">
    <property type="entry name" value="1-PHOSPHOFRUCTOKINASE-RELATED"/>
    <property type="match status" value="1"/>
</dbReference>
<dbReference type="Proteomes" id="UP000013782">
    <property type="component" value="Unassembled WGS sequence"/>
</dbReference>
<evidence type="ECO:0000256" key="5">
    <source>
        <dbReference type="ARBA" id="ARBA00022840"/>
    </source>
</evidence>
<dbReference type="InterPro" id="IPR011611">
    <property type="entry name" value="PfkB_dom"/>
</dbReference>
<dbReference type="InterPro" id="IPR002173">
    <property type="entry name" value="Carboh/pur_kinase_PfkB_CS"/>
</dbReference>
<dbReference type="GO" id="GO:0005829">
    <property type="term" value="C:cytosol"/>
    <property type="evidence" value="ECO:0007669"/>
    <property type="project" value="TreeGrafter"/>
</dbReference>
<dbReference type="PROSITE" id="PS00584">
    <property type="entry name" value="PFKB_KINASES_2"/>
    <property type="match status" value="1"/>
</dbReference>
<dbReference type="Pfam" id="PF00294">
    <property type="entry name" value="PfkB"/>
    <property type="match status" value="1"/>
</dbReference>
<reference evidence="8 9" key="1">
    <citation type="submission" date="2013-02" db="EMBL/GenBank/DDBJ databases">
        <title>The Genome Sequence of Enterococcus pallens BAA-351.</title>
        <authorList>
            <consortium name="The Broad Institute Genome Sequencing Platform"/>
            <consortium name="The Broad Institute Genome Sequencing Center for Infectious Disease"/>
            <person name="Earl A.M."/>
            <person name="Gilmore M.S."/>
            <person name="Lebreton F."/>
            <person name="Walker B."/>
            <person name="Young S.K."/>
            <person name="Zeng Q."/>
            <person name="Gargeya S."/>
            <person name="Fitzgerald M."/>
            <person name="Haas B."/>
            <person name="Abouelleil A."/>
            <person name="Alvarado L."/>
            <person name="Arachchi H.M."/>
            <person name="Berlin A.M."/>
            <person name="Chapman S.B."/>
            <person name="Dewar J."/>
            <person name="Goldberg J."/>
            <person name="Griggs A."/>
            <person name="Gujja S."/>
            <person name="Hansen M."/>
            <person name="Howarth C."/>
            <person name="Imamovic A."/>
            <person name="Larimer J."/>
            <person name="McCowan C."/>
            <person name="Murphy C."/>
            <person name="Neiman D."/>
            <person name="Pearson M."/>
            <person name="Priest M."/>
            <person name="Roberts A."/>
            <person name="Saif S."/>
            <person name="Shea T."/>
            <person name="Sisk P."/>
            <person name="Sykes S."/>
            <person name="Wortman J."/>
            <person name="Nusbaum C."/>
            <person name="Birren B."/>
        </authorList>
    </citation>
    <scope>NUCLEOTIDE SEQUENCE [LARGE SCALE GENOMIC DNA]</scope>
    <source>
        <strain evidence="8 9">ATCC BAA-351</strain>
    </source>
</reference>
<evidence type="ECO:0000256" key="3">
    <source>
        <dbReference type="ARBA" id="ARBA00022741"/>
    </source>
</evidence>
<evidence type="ECO:0000259" key="7">
    <source>
        <dbReference type="Pfam" id="PF00294"/>
    </source>
</evidence>
<dbReference type="OrthoDB" id="9801219at2"/>
<dbReference type="EMBL" id="AJAQ01000035">
    <property type="protein sequence ID" value="EOH90915.1"/>
    <property type="molecule type" value="Genomic_DNA"/>
</dbReference>
<proteinExistence type="inferred from homology"/>
<dbReference type="CDD" id="cd01164">
    <property type="entry name" value="FruK_PfkB_like"/>
    <property type="match status" value="1"/>
</dbReference>
<dbReference type="InterPro" id="IPR017583">
    <property type="entry name" value="Tagatose/fructose_Pkinase"/>
</dbReference>
<comment type="pathway">
    <text evidence="6">Carbohydrate metabolism; D-tagatose 6-phosphate degradation; D-glyceraldehyde 3-phosphate and glycerone phosphate from D-tagatose 6-phosphate: step 1/2.</text>
</comment>
<evidence type="ECO:0000256" key="2">
    <source>
        <dbReference type="ARBA" id="ARBA00022679"/>
    </source>
</evidence>
<dbReference type="GO" id="GO:0008443">
    <property type="term" value="F:phosphofructokinase activity"/>
    <property type="evidence" value="ECO:0007669"/>
    <property type="project" value="TreeGrafter"/>
</dbReference>
<dbReference type="PANTHER" id="PTHR46566:SF5">
    <property type="entry name" value="1-PHOSPHOFRUCTOKINASE"/>
    <property type="match status" value="1"/>
</dbReference>
<organism evidence="8 9">
    <name type="scientific">Enterococcus pallens ATCC BAA-351</name>
    <dbReference type="NCBI Taxonomy" id="1158607"/>
    <lineage>
        <taxon>Bacteria</taxon>
        <taxon>Bacillati</taxon>
        <taxon>Bacillota</taxon>
        <taxon>Bacilli</taxon>
        <taxon>Lactobacillales</taxon>
        <taxon>Enterococcaceae</taxon>
        <taxon>Enterococcus</taxon>
    </lineage>
</organism>
<evidence type="ECO:0000256" key="1">
    <source>
        <dbReference type="ARBA" id="ARBA00005380"/>
    </source>
</evidence>
<evidence type="ECO:0000256" key="6">
    <source>
        <dbReference type="PIRNR" id="PIRNR000535"/>
    </source>
</evidence>
<dbReference type="GO" id="GO:0005988">
    <property type="term" value="P:lactose metabolic process"/>
    <property type="evidence" value="ECO:0007669"/>
    <property type="project" value="UniProtKB-KW"/>
</dbReference>
<dbReference type="STRING" id="160454.RV10_GL002524"/>
<dbReference type="eggNOG" id="COG1105">
    <property type="taxonomic scope" value="Bacteria"/>
</dbReference>
<dbReference type="PATRIC" id="fig|1158607.3.peg.3448"/>
<dbReference type="RefSeq" id="WP_010758431.1">
    <property type="nucleotide sequence ID" value="NZ_ASWD01000004.1"/>
</dbReference>
<evidence type="ECO:0000313" key="8">
    <source>
        <dbReference type="EMBL" id="EOH90915.1"/>
    </source>
</evidence>
<dbReference type="GO" id="GO:2001059">
    <property type="term" value="P:D-tagatose 6-phosphate catabolic process"/>
    <property type="evidence" value="ECO:0007669"/>
    <property type="project" value="UniProtKB-UniPathway"/>
</dbReference>
<dbReference type="Gene3D" id="3.40.1190.20">
    <property type="match status" value="1"/>
</dbReference>
<comment type="similarity">
    <text evidence="6">Belongs to the carbohydrate kinase PfkB family. LacC subfamily.</text>
</comment>
<evidence type="ECO:0000256" key="4">
    <source>
        <dbReference type="ARBA" id="ARBA00022777"/>
    </source>
</evidence>
<keyword evidence="2 6" id="KW-0808">Transferase</keyword>
<dbReference type="EC" id="2.7.1.144" evidence="6"/>